<keyword evidence="9" id="KW-0812">Transmembrane</keyword>
<sequence length="487" mass="54373">MQEGQASEPLIHPAFIPIKDTQLDLPVLTVTPCGRDLCVDLHPPMEHRREIYDTLSYKLKIKSNNADRAMFFKAIKSLGTQILEDLAPGRQYCVSVCITDSLESKESNYSQPVCVFTSSIYTADQWLSAVFCSLLMLGVVVVALLVFTGFICLKRRPLPLVLVSESYMCRSAAGWHELPGAISGRVRNGGSMSTDNIRAAPSKYKANVWVDFGFKNKPGSMDLDKANAICKLCHAAVKYSGNTTNLRTHLVRRHADKITLQQQPKPVDPRQTTLDDTTNKFSSTSSRAVKITESVVLFICHDLRPYSVVENTGFRYMVNTMELCYVIPTCRHITEVAVPRMYEEVKEVVKTSLGSAERVALTCDGWTSRATESYVTITSHHIDQEWKLISHVLQTRAMHESHTSSNIAELLKRAFEEWDITSKDPAIVTDNASNMTIAAQLGGMLHLKCFAHTLNLAEANTSRTVALKSEKNNQLFQMQHHSQPCSA</sequence>
<keyword evidence="9" id="KW-0472">Membrane</keyword>
<keyword evidence="3 8" id="KW-0863">Zinc-finger</keyword>
<dbReference type="GO" id="GO:0009791">
    <property type="term" value="P:post-embryonic development"/>
    <property type="evidence" value="ECO:0007669"/>
    <property type="project" value="UniProtKB-ARBA"/>
</dbReference>
<organism evidence="11 12">
    <name type="scientific">Scophthalmus maximus</name>
    <name type="common">Turbot</name>
    <name type="synonym">Psetta maxima</name>
    <dbReference type="NCBI Taxonomy" id="52904"/>
    <lineage>
        <taxon>Eukaryota</taxon>
        <taxon>Metazoa</taxon>
        <taxon>Chordata</taxon>
        <taxon>Craniata</taxon>
        <taxon>Vertebrata</taxon>
        <taxon>Euteleostomi</taxon>
        <taxon>Actinopterygii</taxon>
        <taxon>Neopterygii</taxon>
        <taxon>Teleostei</taxon>
        <taxon>Neoteleostei</taxon>
        <taxon>Acanthomorphata</taxon>
        <taxon>Carangaria</taxon>
        <taxon>Pleuronectiformes</taxon>
        <taxon>Pleuronectoidei</taxon>
        <taxon>Scophthalmidae</taxon>
        <taxon>Scophthalmus</taxon>
    </lineage>
</organism>
<evidence type="ECO:0000259" key="10">
    <source>
        <dbReference type="PROSITE" id="PS50808"/>
    </source>
</evidence>
<dbReference type="InterPro" id="IPR012337">
    <property type="entry name" value="RNaseH-like_sf"/>
</dbReference>
<dbReference type="Pfam" id="PF09294">
    <property type="entry name" value="Interfer-bind"/>
    <property type="match status" value="1"/>
</dbReference>
<dbReference type="Proteomes" id="UP000438429">
    <property type="component" value="Unassembled WGS sequence"/>
</dbReference>
<dbReference type="Gene3D" id="2.60.40.10">
    <property type="entry name" value="Immunoglobulins"/>
    <property type="match status" value="1"/>
</dbReference>
<dbReference type="InterPro" id="IPR052035">
    <property type="entry name" value="ZnF_BED_domain_contain"/>
</dbReference>
<dbReference type="InterPro" id="IPR015373">
    <property type="entry name" value="Interferon/interleukin_rcp_dom"/>
</dbReference>
<dbReference type="SMART" id="SM00614">
    <property type="entry name" value="ZnF_BED"/>
    <property type="match status" value="1"/>
</dbReference>
<dbReference type="Pfam" id="PF02892">
    <property type="entry name" value="zf-BED"/>
    <property type="match status" value="1"/>
</dbReference>
<proteinExistence type="predicted"/>
<evidence type="ECO:0000256" key="9">
    <source>
        <dbReference type="SAM" id="Phobius"/>
    </source>
</evidence>
<evidence type="ECO:0000256" key="1">
    <source>
        <dbReference type="ARBA" id="ARBA00004123"/>
    </source>
</evidence>
<dbReference type="Gene3D" id="1.10.10.1070">
    <property type="entry name" value="Zinc finger, BED domain-containing"/>
    <property type="match status" value="1"/>
</dbReference>
<keyword evidence="2" id="KW-0479">Metal-binding</keyword>
<evidence type="ECO:0000256" key="8">
    <source>
        <dbReference type="PROSITE-ProRule" id="PRU00027"/>
    </source>
</evidence>
<reference evidence="11 12" key="1">
    <citation type="submission" date="2019-06" db="EMBL/GenBank/DDBJ databases">
        <title>Draft genomes of female and male turbot (Scophthalmus maximus).</title>
        <authorList>
            <person name="Xu H."/>
            <person name="Xu X.-W."/>
            <person name="Shao C."/>
            <person name="Chen S."/>
        </authorList>
    </citation>
    <scope>NUCLEOTIDE SEQUENCE [LARGE SCALE GENOMIC DNA]</scope>
    <source>
        <strain evidence="11">Ysfricsl-2016a</strain>
        <tissue evidence="11">Blood</tissue>
    </source>
</reference>
<evidence type="ECO:0000313" key="11">
    <source>
        <dbReference type="EMBL" id="KAF0026094.1"/>
    </source>
</evidence>
<feature type="domain" description="BED-type" evidence="10">
    <location>
        <begin position="203"/>
        <end position="261"/>
    </location>
</feature>
<dbReference type="InterPro" id="IPR013783">
    <property type="entry name" value="Ig-like_fold"/>
</dbReference>
<evidence type="ECO:0000256" key="3">
    <source>
        <dbReference type="ARBA" id="ARBA00022771"/>
    </source>
</evidence>
<dbReference type="InterPro" id="IPR036236">
    <property type="entry name" value="Znf_C2H2_sf"/>
</dbReference>
<protein>
    <recommendedName>
        <fullName evidence="10">BED-type domain-containing protein</fullName>
    </recommendedName>
</protein>
<name>A0A6A4S6A8_SCOMX</name>
<gene>
    <name evidence="11" type="ORF">F2P81_020831</name>
</gene>
<evidence type="ECO:0000256" key="4">
    <source>
        <dbReference type="ARBA" id="ARBA00022833"/>
    </source>
</evidence>
<comment type="subcellular location">
    <subcellularLocation>
        <location evidence="1">Nucleus</location>
    </subcellularLocation>
</comment>
<dbReference type="GO" id="GO:0005634">
    <property type="term" value="C:nucleus"/>
    <property type="evidence" value="ECO:0007669"/>
    <property type="project" value="UniProtKB-SubCell"/>
</dbReference>
<dbReference type="AlphaFoldDB" id="A0A6A4S6A8"/>
<dbReference type="GO" id="GO:0003677">
    <property type="term" value="F:DNA binding"/>
    <property type="evidence" value="ECO:0007669"/>
    <property type="project" value="InterPro"/>
</dbReference>
<evidence type="ECO:0000256" key="5">
    <source>
        <dbReference type="ARBA" id="ARBA00023015"/>
    </source>
</evidence>
<dbReference type="GO" id="GO:0008270">
    <property type="term" value="F:zinc ion binding"/>
    <property type="evidence" value="ECO:0007669"/>
    <property type="project" value="UniProtKB-KW"/>
</dbReference>
<dbReference type="InterPro" id="IPR003656">
    <property type="entry name" value="Znf_BED"/>
</dbReference>
<dbReference type="SUPFAM" id="SSF53098">
    <property type="entry name" value="Ribonuclease H-like"/>
    <property type="match status" value="1"/>
</dbReference>
<dbReference type="PANTHER" id="PTHR46481">
    <property type="entry name" value="ZINC FINGER BED DOMAIN-CONTAINING PROTEIN 4"/>
    <property type="match status" value="1"/>
</dbReference>
<evidence type="ECO:0000313" key="12">
    <source>
        <dbReference type="Proteomes" id="UP000438429"/>
    </source>
</evidence>
<keyword evidence="9" id="KW-1133">Transmembrane helix</keyword>
<dbReference type="PANTHER" id="PTHR46481:SF10">
    <property type="entry name" value="ZINC FINGER BED DOMAIN-CONTAINING PROTEIN 39"/>
    <property type="match status" value="1"/>
</dbReference>
<keyword evidence="5" id="KW-0805">Transcription regulation</keyword>
<accession>A0A6A4S6A8</accession>
<evidence type="ECO:0000256" key="6">
    <source>
        <dbReference type="ARBA" id="ARBA00023163"/>
    </source>
</evidence>
<comment type="caution">
    <text evidence="11">The sequence shown here is derived from an EMBL/GenBank/DDBJ whole genome shotgun (WGS) entry which is preliminary data.</text>
</comment>
<dbReference type="SUPFAM" id="SSF140996">
    <property type="entry name" value="Hermes dimerisation domain"/>
    <property type="match status" value="1"/>
</dbReference>
<dbReference type="InterPro" id="IPR036116">
    <property type="entry name" value="FN3_sf"/>
</dbReference>
<dbReference type="SUPFAM" id="SSF49265">
    <property type="entry name" value="Fibronectin type III"/>
    <property type="match status" value="1"/>
</dbReference>
<evidence type="ECO:0000256" key="7">
    <source>
        <dbReference type="ARBA" id="ARBA00023242"/>
    </source>
</evidence>
<keyword evidence="6" id="KW-0804">Transcription</keyword>
<dbReference type="PROSITE" id="PS50808">
    <property type="entry name" value="ZF_BED"/>
    <property type="match status" value="1"/>
</dbReference>
<dbReference type="SUPFAM" id="SSF57667">
    <property type="entry name" value="beta-beta-alpha zinc fingers"/>
    <property type="match status" value="1"/>
</dbReference>
<evidence type="ECO:0000256" key="2">
    <source>
        <dbReference type="ARBA" id="ARBA00022723"/>
    </source>
</evidence>
<dbReference type="EMBL" id="VEVO01000019">
    <property type="protein sequence ID" value="KAF0026094.1"/>
    <property type="molecule type" value="Genomic_DNA"/>
</dbReference>
<keyword evidence="7" id="KW-0539">Nucleus</keyword>
<keyword evidence="4" id="KW-0862">Zinc</keyword>
<feature type="transmembrane region" description="Helical" evidence="9">
    <location>
        <begin position="126"/>
        <end position="153"/>
    </location>
</feature>